<name>A0A923NBB3_9FIRM</name>
<evidence type="ECO:0000256" key="6">
    <source>
        <dbReference type="ARBA" id="ARBA00035292"/>
    </source>
</evidence>
<keyword evidence="2 7" id="KW-0699">rRNA-binding</keyword>
<dbReference type="GO" id="GO:0005840">
    <property type="term" value="C:ribosome"/>
    <property type="evidence" value="ECO:0007669"/>
    <property type="project" value="UniProtKB-KW"/>
</dbReference>
<evidence type="ECO:0000313" key="12">
    <source>
        <dbReference type="Proteomes" id="UP000644115"/>
    </source>
</evidence>
<keyword evidence="4 7" id="KW-0689">Ribosomal protein</keyword>
<dbReference type="InterPro" id="IPR020594">
    <property type="entry name" value="Ribosomal_bL9_bac/chp"/>
</dbReference>
<dbReference type="InterPro" id="IPR020069">
    <property type="entry name" value="Ribosomal_bL9_C"/>
</dbReference>
<evidence type="ECO:0000256" key="3">
    <source>
        <dbReference type="ARBA" id="ARBA00022884"/>
    </source>
</evidence>
<dbReference type="SUPFAM" id="SSF55653">
    <property type="entry name" value="Ribosomal protein L9 C-domain"/>
    <property type="match status" value="1"/>
</dbReference>
<protein>
    <recommendedName>
        <fullName evidence="6 7">Large ribosomal subunit protein bL9</fullName>
    </recommendedName>
</protein>
<feature type="domain" description="Large ribosomal subunit protein bL9 C-terminal" evidence="10">
    <location>
        <begin position="63"/>
        <end position="146"/>
    </location>
</feature>
<evidence type="ECO:0000256" key="1">
    <source>
        <dbReference type="ARBA" id="ARBA00010605"/>
    </source>
</evidence>
<reference evidence="11" key="1">
    <citation type="submission" date="2020-08" db="EMBL/GenBank/DDBJ databases">
        <authorList>
            <person name="Liu C."/>
            <person name="Sun Q."/>
        </authorList>
    </citation>
    <scope>NUCLEOTIDE SEQUENCE</scope>
    <source>
        <strain evidence="11">BX16</strain>
    </source>
</reference>
<evidence type="ECO:0000256" key="2">
    <source>
        <dbReference type="ARBA" id="ARBA00022730"/>
    </source>
</evidence>
<comment type="similarity">
    <text evidence="1 7">Belongs to the bacterial ribosomal protein bL9 family.</text>
</comment>
<dbReference type="InterPro" id="IPR036791">
    <property type="entry name" value="Ribosomal_bL9_C_sf"/>
</dbReference>
<dbReference type="GO" id="GO:0006412">
    <property type="term" value="P:translation"/>
    <property type="evidence" value="ECO:0007669"/>
    <property type="project" value="UniProtKB-UniRule"/>
</dbReference>
<evidence type="ECO:0000259" key="10">
    <source>
        <dbReference type="Pfam" id="PF03948"/>
    </source>
</evidence>
<dbReference type="SUPFAM" id="SSF55658">
    <property type="entry name" value="L9 N-domain-like"/>
    <property type="match status" value="1"/>
</dbReference>
<dbReference type="HAMAP" id="MF_00503">
    <property type="entry name" value="Ribosomal_bL9"/>
    <property type="match status" value="1"/>
</dbReference>
<dbReference type="InterPro" id="IPR000244">
    <property type="entry name" value="Ribosomal_bL9"/>
</dbReference>
<dbReference type="InterPro" id="IPR020070">
    <property type="entry name" value="Ribosomal_bL9_N"/>
</dbReference>
<dbReference type="Gene3D" id="3.40.5.10">
    <property type="entry name" value="Ribosomal protein L9, N-terminal domain"/>
    <property type="match status" value="1"/>
</dbReference>
<keyword evidence="12" id="KW-1185">Reference proteome</keyword>
<dbReference type="EMBL" id="JACRWC010000039">
    <property type="protein sequence ID" value="MBC5998909.1"/>
    <property type="molecule type" value="Genomic_DNA"/>
</dbReference>
<evidence type="ECO:0000259" key="9">
    <source>
        <dbReference type="Pfam" id="PF01281"/>
    </source>
</evidence>
<dbReference type="Pfam" id="PF03948">
    <property type="entry name" value="Ribosomal_L9_C"/>
    <property type="match status" value="1"/>
</dbReference>
<evidence type="ECO:0000313" key="11">
    <source>
        <dbReference type="EMBL" id="MBC5998909.1"/>
    </source>
</evidence>
<accession>A0A923NBB3</accession>
<evidence type="ECO:0000256" key="7">
    <source>
        <dbReference type="HAMAP-Rule" id="MF_00503"/>
    </source>
</evidence>
<evidence type="ECO:0000256" key="8">
    <source>
        <dbReference type="SAM" id="Coils"/>
    </source>
</evidence>
<dbReference type="GO" id="GO:0019843">
    <property type="term" value="F:rRNA binding"/>
    <property type="evidence" value="ECO:0007669"/>
    <property type="project" value="UniProtKB-UniRule"/>
</dbReference>
<dbReference type="InterPro" id="IPR009027">
    <property type="entry name" value="Ribosomal_bL9/RNase_H1_N"/>
</dbReference>
<gene>
    <name evidence="7" type="primary">rplI</name>
    <name evidence="11" type="ORF">H8876_02695</name>
</gene>
<organism evidence="11 12">
    <name type="scientific">Lentihominibacter faecis</name>
    <dbReference type="NCBI Taxonomy" id="2764712"/>
    <lineage>
        <taxon>Bacteria</taxon>
        <taxon>Bacillati</taxon>
        <taxon>Bacillota</taxon>
        <taxon>Clostridia</taxon>
        <taxon>Peptostreptococcales</taxon>
        <taxon>Anaerovoracaceae</taxon>
        <taxon>Lentihominibacter</taxon>
    </lineage>
</organism>
<keyword evidence="3 7" id="KW-0694">RNA-binding</keyword>
<sequence length="148" mass="15948">MIVILMKDVKGSGKAGDVVKVSDGYARNMLLPKGLAKEATEGNIRSLEKQKAIAAEKLEEQKAAAKEMAAKLEKITLKIESKGGDSGKLFGSITSKDIAEALEKQEGMKIDKKKIEMKTPIKQAGETEVTLKLFTEISAQLKVSVTIA</sequence>
<evidence type="ECO:0000256" key="4">
    <source>
        <dbReference type="ARBA" id="ARBA00022980"/>
    </source>
</evidence>
<dbReference type="Proteomes" id="UP000644115">
    <property type="component" value="Unassembled WGS sequence"/>
</dbReference>
<dbReference type="NCBIfam" id="TIGR00158">
    <property type="entry name" value="L9"/>
    <property type="match status" value="1"/>
</dbReference>
<feature type="domain" description="Ribosomal protein L9" evidence="9">
    <location>
        <begin position="1"/>
        <end position="46"/>
    </location>
</feature>
<proteinExistence type="inferred from homology"/>
<dbReference type="Gene3D" id="3.10.430.100">
    <property type="entry name" value="Ribosomal protein L9, C-terminal domain"/>
    <property type="match status" value="1"/>
</dbReference>
<feature type="coiled-coil region" evidence="8">
    <location>
        <begin position="37"/>
        <end position="78"/>
    </location>
</feature>
<comment type="function">
    <text evidence="7">Binds to the 23S rRNA.</text>
</comment>
<dbReference type="RefSeq" id="WP_177265520.1">
    <property type="nucleotide sequence ID" value="NZ_JACRWC010000039.1"/>
</dbReference>
<dbReference type="InterPro" id="IPR036935">
    <property type="entry name" value="Ribosomal_bL9_N_sf"/>
</dbReference>
<evidence type="ECO:0000256" key="5">
    <source>
        <dbReference type="ARBA" id="ARBA00023274"/>
    </source>
</evidence>
<keyword evidence="5 7" id="KW-0687">Ribonucleoprotein</keyword>
<dbReference type="Pfam" id="PF01281">
    <property type="entry name" value="Ribosomal_L9_N"/>
    <property type="match status" value="1"/>
</dbReference>
<dbReference type="AlphaFoldDB" id="A0A923NBB3"/>
<keyword evidence="8" id="KW-0175">Coiled coil</keyword>
<dbReference type="GO" id="GO:1990904">
    <property type="term" value="C:ribonucleoprotein complex"/>
    <property type="evidence" value="ECO:0007669"/>
    <property type="project" value="UniProtKB-KW"/>
</dbReference>
<dbReference type="PANTHER" id="PTHR21368">
    <property type="entry name" value="50S RIBOSOMAL PROTEIN L9"/>
    <property type="match status" value="1"/>
</dbReference>
<comment type="caution">
    <text evidence="11">The sequence shown here is derived from an EMBL/GenBank/DDBJ whole genome shotgun (WGS) entry which is preliminary data.</text>
</comment>
<dbReference type="GO" id="GO:0003735">
    <property type="term" value="F:structural constituent of ribosome"/>
    <property type="evidence" value="ECO:0007669"/>
    <property type="project" value="InterPro"/>
</dbReference>